<reference evidence="1" key="1">
    <citation type="journal article" date="2008" name="Mol. Microbiol.">
        <title>Novel archaeal plasmid pAH1 and its interactions with the lipothrixvirus AFV1.</title>
        <authorList>
            <person name="Basta T."/>
            <person name="Smyth J."/>
            <person name="Forterre P."/>
            <person name="Prangishvili D."/>
            <person name="Peng X."/>
        </authorList>
    </citation>
    <scope>NUCLEOTIDE SEQUENCE</scope>
    <source>
        <strain evidence="1">W1</strain>
        <plasmid evidence="1">pAH1</plasmid>
    </source>
</reference>
<dbReference type="AlphaFoldDB" id="B6D933"/>
<proteinExistence type="predicted"/>
<evidence type="ECO:0000313" key="1">
    <source>
        <dbReference type="EMBL" id="ACI15715.1"/>
    </source>
</evidence>
<dbReference type="RefSeq" id="WP_012548823.1">
    <property type="nucleotide sequence ID" value="NC_011299.1"/>
</dbReference>
<name>B6D933_ACIHW</name>
<organism evidence="1">
    <name type="scientific">Acidianus hospitalis (strain W1)</name>
    <dbReference type="NCBI Taxonomy" id="933801"/>
    <lineage>
        <taxon>Archaea</taxon>
        <taxon>Thermoproteota</taxon>
        <taxon>Thermoprotei</taxon>
        <taxon>Sulfolobales</taxon>
        <taxon>Sulfolobaceae</taxon>
        <taxon>Acidianus</taxon>
    </lineage>
</organism>
<geneLocation type="plasmid" evidence="1">
    <name>pAH1</name>
</geneLocation>
<keyword evidence="1" id="KW-0614">Plasmid</keyword>
<sequence>MKVYLANGFSPAMLSKLPLAVEFREVSDKEFCDAVTHAVNSIGHTGTVDLVNQLCGTSLAVNRVSIKVDIGDQIFIVLLTVRLEEGKVLSYEEIQKMYTEGKVRFIRATIYGAVLEELSNCESKCDEITYDSLANKAKNGGDKE</sequence>
<dbReference type="Pfam" id="PF08960">
    <property type="entry name" value="STIV_B116-like"/>
    <property type="match status" value="1"/>
</dbReference>
<dbReference type="EMBL" id="EU881703">
    <property type="protein sequence ID" value="ACI15715.1"/>
    <property type="molecule type" value="Genomic_DNA"/>
</dbReference>
<protein>
    <submittedName>
        <fullName evidence="1">Conserved crenarchaeal viral protein</fullName>
    </submittedName>
</protein>
<dbReference type="Gene3D" id="3.40.50.11170">
    <property type="entry name" value="Uncharacterised protein PF08960, DUF1874"/>
    <property type="match status" value="1"/>
</dbReference>
<dbReference type="SUPFAM" id="SSF143602">
    <property type="entry name" value="STIV B116-like"/>
    <property type="match status" value="1"/>
</dbReference>
<dbReference type="InterPro" id="IPR015055">
    <property type="entry name" value="STIV_B116-like"/>
</dbReference>
<dbReference type="InterPro" id="IPR037236">
    <property type="entry name" value="STIV_B116-like_sf"/>
</dbReference>
<accession>B6D933</accession>